<proteinExistence type="predicted"/>
<dbReference type="SUPFAM" id="SSF47473">
    <property type="entry name" value="EF-hand"/>
    <property type="match status" value="1"/>
</dbReference>
<dbReference type="InterPro" id="IPR018247">
    <property type="entry name" value="EF_Hand_1_Ca_BS"/>
</dbReference>
<dbReference type="Pfam" id="PF00924">
    <property type="entry name" value="MS_channel_2nd"/>
    <property type="match status" value="1"/>
</dbReference>
<organism evidence="5 6">
    <name type="scientific">Neolentinus lepideus HHB14362 ss-1</name>
    <dbReference type="NCBI Taxonomy" id="1314782"/>
    <lineage>
        <taxon>Eukaryota</taxon>
        <taxon>Fungi</taxon>
        <taxon>Dikarya</taxon>
        <taxon>Basidiomycota</taxon>
        <taxon>Agaricomycotina</taxon>
        <taxon>Agaricomycetes</taxon>
        <taxon>Gloeophyllales</taxon>
        <taxon>Gloeophyllaceae</taxon>
        <taxon>Neolentinus</taxon>
    </lineage>
</organism>
<dbReference type="GO" id="GO:0005509">
    <property type="term" value="F:calcium ion binding"/>
    <property type="evidence" value="ECO:0007669"/>
    <property type="project" value="InterPro"/>
</dbReference>
<dbReference type="Pfam" id="PF25886">
    <property type="entry name" value="Msy1"/>
    <property type="match status" value="1"/>
</dbReference>
<keyword evidence="3" id="KW-0472">Membrane</keyword>
<dbReference type="InterPro" id="IPR006685">
    <property type="entry name" value="MscS_channel_2nd"/>
</dbReference>
<feature type="transmembrane region" description="Helical" evidence="3">
    <location>
        <begin position="237"/>
        <end position="270"/>
    </location>
</feature>
<feature type="region of interest" description="Disordered" evidence="2">
    <location>
        <begin position="1"/>
        <end position="153"/>
    </location>
</feature>
<keyword evidence="3" id="KW-0812">Transmembrane</keyword>
<dbReference type="PROSITE" id="PS50222">
    <property type="entry name" value="EF_HAND_2"/>
    <property type="match status" value="1"/>
</dbReference>
<dbReference type="InParanoid" id="A0A165TM67"/>
<dbReference type="PANTHER" id="PTHR31323:SF1">
    <property type="entry name" value="MECHANOSENSITIVE ION CHANNEL PROTEIN"/>
    <property type="match status" value="1"/>
</dbReference>
<feature type="transmembrane region" description="Helical" evidence="3">
    <location>
        <begin position="187"/>
        <end position="217"/>
    </location>
</feature>
<feature type="compositionally biased region" description="Basic and acidic residues" evidence="2">
    <location>
        <begin position="91"/>
        <end position="115"/>
    </location>
</feature>
<dbReference type="GO" id="GO:0016020">
    <property type="term" value="C:membrane"/>
    <property type="evidence" value="ECO:0007669"/>
    <property type="project" value="InterPro"/>
</dbReference>
<reference evidence="5 6" key="1">
    <citation type="journal article" date="2016" name="Mol. Biol. Evol.">
        <title>Comparative Genomics of Early-Diverging Mushroom-Forming Fungi Provides Insights into the Origins of Lignocellulose Decay Capabilities.</title>
        <authorList>
            <person name="Nagy L.G."/>
            <person name="Riley R."/>
            <person name="Tritt A."/>
            <person name="Adam C."/>
            <person name="Daum C."/>
            <person name="Floudas D."/>
            <person name="Sun H."/>
            <person name="Yadav J.S."/>
            <person name="Pangilinan J."/>
            <person name="Larsson K.H."/>
            <person name="Matsuura K."/>
            <person name="Barry K."/>
            <person name="Labutti K."/>
            <person name="Kuo R."/>
            <person name="Ohm R.A."/>
            <person name="Bhattacharya S.S."/>
            <person name="Shirouzu T."/>
            <person name="Yoshinaga Y."/>
            <person name="Martin F.M."/>
            <person name="Grigoriev I.V."/>
            <person name="Hibbett D.S."/>
        </authorList>
    </citation>
    <scope>NUCLEOTIDE SEQUENCE [LARGE SCALE GENOMIC DNA]</scope>
    <source>
        <strain evidence="5 6">HHB14362 ss-1</strain>
    </source>
</reference>
<feature type="compositionally biased region" description="Acidic residues" evidence="2">
    <location>
        <begin position="144"/>
        <end position="153"/>
    </location>
</feature>
<dbReference type="OrthoDB" id="544685at2759"/>
<evidence type="ECO:0000313" key="6">
    <source>
        <dbReference type="Proteomes" id="UP000076761"/>
    </source>
</evidence>
<evidence type="ECO:0000256" key="3">
    <source>
        <dbReference type="SAM" id="Phobius"/>
    </source>
</evidence>
<protein>
    <recommendedName>
        <fullName evidence="4">EF-hand domain-containing protein</fullName>
    </recommendedName>
</protein>
<sequence>MKGDRREAPPPLQYPIDSFLNTEDDPYNLPSPPYRRDPSQPSLVLQDAPAYTPGPSRSMDKKVASAQAEPTSDVNTPPEAIERPASAPPSDKGKNERKPSVHYLDTELGVRDHDGPAPSYPSPVPRLDSSDTMRHSRAPSRAETDDEYEDKDDYDWSAEEDLVDEEAKFEAKIGTRKVKKGWGPKRVFTTLFSTLLGSVFLAALLVLPPILLIFFWYKPHPTRERQYVVHNVSAWLFWAAANLLVSWFLAFIVDLLPSVVTVAIAIAWGHVSEAVKTNLEMYDSVKDTLKPLFYAASGWVSWVILFEGIYKLYNSNDESASRASYTPRLYQVIEFLFFFALVICVQQMLSHAIAFQFHRVAYQERIDALKEALKVVEALRTYKPKRNHLGHRTARSTPALSAMFGAEHYFERARTEPLHESPAGSEEDEPRGRERRGGKFGWRRKKGEKKKDRAGRNLLQCDSPALADSEPASEGERARHQYPPVSTAVHTAPERIASPALGIPSRASPVGGRPPGAEDGERVVVQAAKVLGKAVLHDARNVRGKEEGLAALGWNVNSAHEAKRLARLIYNTLKVPGRPYLIPSDFEPIFHDAETARKAFRVFDNDNNGDLSRAEVKSTLLRVYKERRLLSRSMRDVGIALKTLDQILLFFAMVILFFISLSVFSVNVANSLTSLYTLLIGASFIFRNAASSAFDAVIFLFVSHPFDTGDRCFIDDENFVVKKMGLFATVFTRADGTETYYFNSLLFQKFIINARRSGKTFENLTMQVAWRTPLEKLDQLEKCMNEWLQTEENRWFEPSTSVTLQHIDFQRFLEITIGIGHNGTWQDWGMRMQRKTTFHAAVQFYCRQLGIVCYESPIPIVWADEDTLDSGMLTPGEEEQLPPSPAPGSVAEVQEQDDKDVKPALGFLPPLDDRSHLRARKSKHKKAVLRSMGADG</sequence>
<name>A0A165TM67_9AGAM</name>
<feature type="transmembrane region" description="Helical" evidence="3">
    <location>
        <begin position="330"/>
        <end position="349"/>
    </location>
</feature>
<feature type="region of interest" description="Disordered" evidence="2">
    <location>
        <begin position="869"/>
        <end position="899"/>
    </location>
</feature>
<keyword evidence="6" id="KW-1185">Reference proteome</keyword>
<evidence type="ECO:0000256" key="1">
    <source>
        <dbReference type="ARBA" id="ARBA00022837"/>
    </source>
</evidence>
<evidence type="ECO:0000313" key="5">
    <source>
        <dbReference type="EMBL" id="KZT26878.1"/>
    </source>
</evidence>
<dbReference type="PANTHER" id="PTHR31323">
    <property type="entry name" value="MECHANOSENSITIVE ION CHANNEL PROTEIN MSY2"/>
    <property type="match status" value="1"/>
</dbReference>
<keyword evidence="1" id="KW-0106">Calcium</keyword>
<feature type="compositionally biased region" description="Basic residues" evidence="2">
    <location>
        <begin position="917"/>
        <end position="928"/>
    </location>
</feature>
<dbReference type="EMBL" id="KV425564">
    <property type="protein sequence ID" value="KZT26878.1"/>
    <property type="molecule type" value="Genomic_DNA"/>
</dbReference>
<dbReference type="AlphaFoldDB" id="A0A165TM67"/>
<feature type="region of interest" description="Disordered" evidence="2">
    <location>
        <begin position="414"/>
        <end position="485"/>
    </location>
</feature>
<accession>A0A165TM67</accession>
<evidence type="ECO:0000259" key="4">
    <source>
        <dbReference type="PROSITE" id="PS50222"/>
    </source>
</evidence>
<dbReference type="InterPro" id="IPR058650">
    <property type="entry name" value="Msy1/2-like"/>
</dbReference>
<feature type="transmembrane region" description="Helical" evidence="3">
    <location>
        <begin position="647"/>
        <end position="669"/>
    </location>
</feature>
<dbReference type="GO" id="GO:0006874">
    <property type="term" value="P:intracellular calcium ion homeostasis"/>
    <property type="evidence" value="ECO:0007669"/>
    <property type="project" value="TreeGrafter"/>
</dbReference>
<dbReference type="InterPro" id="IPR011992">
    <property type="entry name" value="EF-hand-dom_pair"/>
</dbReference>
<dbReference type="InterPro" id="IPR002048">
    <property type="entry name" value="EF_hand_dom"/>
</dbReference>
<feature type="region of interest" description="Disordered" evidence="2">
    <location>
        <begin position="916"/>
        <end position="936"/>
    </location>
</feature>
<dbReference type="SUPFAM" id="SSF50182">
    <property type="entry name" value="Sm-like ribonucleoproteins"/>
    <property type="match status" value="1"/>
</dbReference>
<feature type="domain" description="EF-hand" evidence="4">
    <location>
        <begin position="591"/>
        <end position="626"/>
    </location>
</feature>
<dbReference type="Proteomes" id="UP000076761">
    <property type="component" value="Unassembled WGS sequence"/>
</dbReference>
<dbReference type="InterPro" id="IPR010920">
    <property type="entry name" value="LSM_dom_sf"/>
</dbReference>
<gene>
    <name evidence="5" type="ORF">NEOLEDRAFT_1131345</name>
</gene>
<keyword evidence="3" id="KW-1133">Transmembrane helix</keyword>
<dbReference type="GO" id="GO:0005262">
    <property type="term" value="F:calcium channel activity"/>
    <property type="evidence" value="ECO:0007669"/>
    <property type="project" value="TreeGrafter"/>
</dbReference>
<feature type="transmembrane region" description="Helical" evidence="3">
    <location>
        <begin position="675"/>
        <end position="702"/>
    </location>
</feature>
<feature type="compositionally biased region" description="Basic residues" evidence="2">
    <location>
        <begin position="438"/>
        <end position="448"/>
    </location>
</feature>
<evidence type="ECO:0000256" key="2">
    <source>
        <dbReference type="SAM" id="MobiDB-lite"/>
    </source>
</evidence>
<dbReference type="PROSITE" id="PS00018">
    <property type="entry name" value="EF_HAND_1"/>
    <property type="match status" value="1"/>
</dbReference>
<feature type="transmembrane region" description="Helical" evidence="3">
    <location>
        <begin position="291"/>
        <end position="310"/>
    </location>
</feature>